<dbReference type="Proteomes" id="UP000274601">
    <property type="component" value="Unassembled WGS sequence"/>
</dbReference>
<dbReference type="PANTHER" id="PTHR42986:SF1">
    <property type="entry name" value="BENZALDEHYDE DEHYDROGENASE YFMT"/>
    <property type="match status" value="1"/>
</dbReference>
<comment type="caution">
    <text evidence="7">The sequence shown here is derived from an EMBL/GenBank/DDBJ whole genome shotgun (WGS) entry which is preliminary data.</text>
</comment>
<dbReference type="InterPro" id="IPR015590">
    <property type="entry name" value="Aldehyde_DH_dom"/>
</dbReference>
<dbReference type="PROSITE" id="PS00687">
    <property type="entry name" value="ALDEHYDE_DEHYDR_GLU"/>
    <property type="match status" value="1"/>
</dbReference>
<evidence type="ECO:0000256" key="3">
    <source>
        <dbReference type="ARBA" id="ARBA00023027"/>
    </source>
</evidence>
<keyword evidence="3" id="KW-0520">NAD</keyword>
<dbReference type="InterPro" id="IPR029510">
    <property type="entry name" value="Ald_DH_CS_GLU"/>
</dbReference>
<sequence length="486" mass="50617">MSILDPVTWTGRLYSSGWREGSGGPGAVSEAATGIQLGTIGTASGPDVEAAGATAAAAQPAWAATSFRERGAVLYRAAAALEADRDDIVAFMIRETGCTRPKAAQEITKAVGELTAAAALVDQPCGDLLPHEVSGVLSMARRVPVGVVGVIAPWNAPLMLAIRAVAPALALGNAVLLKPAPESSVSGGVVLARMLEEAGLPDGLLHVLPGGADVGEAVVRSPYTAVISFTGSSAAGRRVGEIAGGMLKRVVLELGGNNAYIVLDDADLAMAVNNAAWGSLLHHGQICMATGRHLVHESLADEYVERLTSYVRSLAVGDPTRPEVRVGPLISKRQADRVHEIVAESVEAGSVLCAGGRQDGPFYSPTVLDRVTPSVRAFSEEIFGPVLPVTRFSSDDEAVELANATRYGLSAAIHTASMGRGLDMATRLRTGMVHINGQTINDAPHVPMGGTRDSGNGGRYGGHWNLDEFTQWQWVTARSTPGTYPV</sequence>
<evidence type="ECO:0000256" key="4">
    <source>
        <dbReference type="PROSITE-ProRule" id="PRU10007"/>
    </source>
</evidence>
<dbReference type="EMBL" id="RBWU01000008">
    <property type="protein sequence ID" value="RKS68261.1"/>
    <property type="molecule type" value="Genomic_DNA"/>
</dbReference>
<dbReference type="InterPro" id="IPR016161">
    <property type="entry name" value="Ald_DH/histidinol_DH"/>
</dbReference>
<accession>A0A495QAA1</accession>
<evidence type="ECO:0000259" key="6">
    <source>
        <dbReference type="Pfam" id="PF00171"/>
    </source>
</evidence>
<dbReference type="CDD" id="cd07104">
    <property type="entry name" value="ALDH_BenzADH-like"/>
    <property type="match status" value="1"/>
</dbReference>
<name>A0A495QAA1_9ACTN</name>
<dbReference type="Gene3D" id="3.40.605.10">
    <property type="entry name" value="Aldehyde Dehydrogenase, Chain A, domain 1"/>
    <property type="match status" value="1"/>
</dbReference>
<proteinExistence type="inferred from homology"/>
<dbReference type="RefSeq" id="WP_246007346.1">
    <property type="nucleotide sequence ID" value="NZ_RBWU01000008.1"/>
</dbReference>
<evidence type="ECO:0000256" key="2">
    <source>
        <dbReference type="ARBA" id="ARBA00023002"/>
    </source>
</evidence>
<evidence type="ECO:0000256" key="1">
    <source>
        <dbReference type="ARBA" id="ARBA00009986"/>
    </source>
</evidence>
<dbReference type="InterPro" id="IPR016160">
    <property type="entry name" value="Ald_DH_CS_CYS"/>
</dbReference>
<dbReference type="PROSITE" id="PS00070">
    <property type="entry name" value="ALDEHYDE_DEHYDR_CYS"/>
    <property type="match status" value="1"/>
</dbReference>
<gene>
    <name evidence="7" type="ORF">BZB76_6521</name>
</gene>
<feature type="domain" description="Aldehyde dehydrogenase" evidence="6">
    <location>
        <begin position="18"/>
        <end position="475"/>
    </location>
</feature>
<protein>
    <submittedName>
        <fullName evidence="7">Benzaldehyde dehydrogenase (NAD+)</fullName>
    </submittedName>
</protein>
<evidence type="ECO:0000313" key="8">
    <source>
        <dbReference type="Proteomes" id="UP000274601"/>
    </source>
</evidence>
<dbReference type="PANTHER" id="PTHR42986">
    <property type="entry name" value="BENZALDEHYDE DEHYDROGENASE YFMT"/>
    <property type="match status" value="1"/>
</dbReference>
<dbReference type="SUPFAM" id="SSF53720">
    <property type="entry name" value="ALDH-like"/>
    <property type="match status" value="1"/>
</dbReference>
<dbReference type="InterPro" id="IPR016163">
    <property type="entry name" value="Ald_DH_C"/>
</dbReference>
<feature type="active site" evidence="4">
    <location>
        <position position="253"/>
    </location>
</feature>
<comment type="similarity">
    <text evidence="1 5">Belongs to the aldehyde dehydrogenase family.</text>
</comment>
<dbReference type="Pfam" id="PF00171">
    <property type="entry name" value="Aldedh"/>
    <property type="match status" value="1"/>
</dbReference>
<evidence type="ECO:0000313" key="7">
    <source>
        <dbReference type="EMBL" id="RKS68261.1"/>
    </source>
</evidence>
<keyword evidence="8" id="KW-1185">Reference proteome</keyword>
<dbReference type="InterPro" id="IPR016162">
    <property type="entry name" value="Ald_DH_N"/>
</dbReference>
<dbReference type="GO" id="GO:0016620">
    <property type="term" value="F:oxidoreductase activity, acting on the aldehyde or oxo group of donors, NAD or NADP as acceptor"/>
    <property type="evidence" value="ECO:0007669"/>
    <property type="project" value="InterPro"/>
</dbReference>
<dbReference type="AlphaFoldDB" id="A0A495QAA1"/>
<evidence type="ECO:0000256" key="5">
    <source>
        <dbReference type="RuleBase" id="RU003345"/>
    </source>
</evidence>
<dbReference type="Gene3D" id="3.40.309.10">
    <property type="entry name" value="Aldehyde Dehydrogenase, Chain A, domain 2"/>
    <property type="match status" value="1"/>
</dbReference>
<dbReference type="FunFam" id="3.40.309.10:FF:000009">
    <property type="entry name" value="Aldehyde dehydrogenase A"/>
    <property type="match status" value="1"/>
</dbReference>
<keyword evidence="2 5" id="KW-0560">Oxidoreductase</keyword>
<organism evidence="7 8">
    <name type="scientific">Actinomadura pelletieri DSM 43383</name>
    <dbReference type="NCBI Taxonomy" id="1120940"/>
    <lineage>
        <taxon>Bacteria</taxon>
        <taxon>Bacillati</taxon>
        <taxon>Actinomycetota</taxon>
        <taxon>Actinomycetes</taxon>
        <taxon>Streptosporangiales</taxon>
        <taxon>Thermomonosporaceae</taxon>
        <taxon>Actinomadura</taxon>
    </lineage>
</organism>
<reference evidence="7 8" key="1">
    <citation type="submission" date="2018-10" db="EMBL/GenBank/DDBJ databases">
        <title>Genomic Encyclopedia of Archaeal and Bacterial Type Strains, Phase II (KMG-II): from individual species to whole genera.</title>
        <authorList>
            <person name="Goeker M."/>
        </authorList>
    </citation>
    <scope>NUCLEOTIDE SEQUENCE [LARGE SCALE GENOMIC DNA]</scope>
    <source>
        <strain evidence="7 8">DSM 43383</strain>
    </source>
</reference>